<sequence>MRLDGIEFNFVCEIEPVRDGDGSIRYFMPQKRYSEANSASVHQFGWGPFCKFEISTDYGGSEGVFALKVDEKIKFIEETCDLDKKFNRGYGEITPENCFKDDKEDNCRINHNIFEEKRMNRSICLYFKETSNREKLKNQLIQKIEPEWNDSRFIEETGAGNKLGSESRAVRKRESVDFEGYNGKYLSLFNYLSNENEGMIELGFDEIEEILGFNLPEAARKHRAWWANSGHPQCKAWLKAGFRVDEIYLGDKIVLFKKYGKVN</sequence>
<organism evidence="2 3">
    <name type="scientific">Methanohalarchaeum thermophilum</name>
    <dbReference type="NCBI Taxonomy" id="1903181"/>
    <lineage>
        <taxon>Archaea</taxon>
        <taxon>Methanobacteriati</taxon>
        <taxon>Methanobacteriota</taxon>
        <taxon>Methanonatronarchaeia</taxon>
        <taxon>Methanonatronarchaeales</taxon>
        <taxon>Methanonatronarchaeaceae</taxon>
        <taxon>Candidatus Methanohalarchaeum</taxon>
    </lineage>
</organism>
<dbReference type="AlphaFoldDB" id="A0A1Q6DXM3"/>
<evidence type="ECO:0000313" key="3">
    <source>
        <dbReference type="Proteomes" id="UP000185744"/>
    </source>
</evidence>
<dbReference type="InParanoid" id="A0A1Q6DXM3"/>
<dbReference type="EMBL" id="MSDW01000001">
    <property type="protein sequence ID" value="OKY79116.1"/>
    <property type="molecule type" value="Genomic_DNA"/>
</dbReference>
<dbReference type="Pfam" id="PF24698">
    <property type="entry name" value="DUF7662"/>
    <property type="match status" value="1"/>
</dbReference>
<reference evidence="2" key="1">
    <citation type="submission" date="2016-12" db="EMBL/GenBank/DDBJ databases">
        <title>Discovery of methanogenic haloarchaea.</title>
        <authorList>
            <person name="Sorokin D.Y."/>
            <person name="Makarova K.S."/>
            <person name="Abbas B."/>
            <person name="Ferrer M."/>
            <person name="Golyshin P.N."/>
        </authorList>
    </citation>
    <scope>NUCLEOTIDE SEQUENCE [LARGE SCALE GENOMIC DNA]</scope>
    <source>
        <strain evidence="2">HMET1</strain>
    </source>
</reference>
<evidence type="ECO:0000313" key="2">
    <source>
        <dbReference type="EMBL" id="OKY79116.1"/>
    </source>
</evidence>
<feature type="domain" description="DUF7662" evidence="1">
    <location>
        <begin position="186"/>
        <end position="258"/>
    </location>
</feature>
<comment type="caution">
    <text evidence="2">The sequence shown here is derived from an EMBL/GenBank/DDBJ whole genome shotgun (WGS) entry which is preliminary data.</text>
</comment>
<proteinExistence type="predicted"/>
<protein>
    <recommendedName>
        <fullName evidence="1">DUF7662 domain-containing protein</fullName>
    </recommendedName>
</protein>
<accession>A0A1Q6DXM3</accession>
<dbReference type="Proteomes" id="UP000185744">
    <property type="component" value="Unassembled WGS sequence"/>
</dbReference>
<evidence type="ECO:0000259" key="1">
    <source>
        <dbReference type="Pfam" id="PF24698"/>
    </source>
</evidence>
<dbReference type="InterPro" id="IPR056079">
    <property type="entry name" value="DUF7662"/>
</dbReference>
<gene>
    <name evidence="2" type="ORF">BTN85_1622</name>
</gene>
<keyword evidence="3" id="KW-1185">Reference proteome</keyword>
<name>A0A1Q6DXM3_METT1</name>